<sequence length="30" mass="3643">MRIAAMVEGQAFYYVLLWVLAFAVWFMFLR</sequence>
<keyword evidence="1" id="KW-1133">Transmembrane helix</keyword>
<evidence type="ECO:0000313" key="3">
    <source>
        <dbReference type="Proteomes" id="UP000585507"/>
    </source>
</evidence>
<dbReference type="EMBL" id="JACHBK010000003">
    <property type="protein sequence ID" value="MBB5535031.1"/>
    <property type="molecule type" value="Genomic_DNA"/>
</dbReference>
<accession>A0A7W8U8Z5</accession>
<dbReference type="AlphaFoldDB" id="A0A7W8U8Z5"/>
<gene>
    <name evidence="2" type="ORF">GGD55_001714</name>
</gene>
<evidence type="ECO:0000256" key="1">
    <source>
        <dbReference type="SAM" id="Phobius"/>
    </source>
</evidence>
<keyword evidence="3" id="KW-1185">Reference proteome</keyword>
<comment type="caution">
    <text evidence="2">The sequence shown here is derived from an EMBL/GenBank/DDBJ whole genome shotgun (WGS) entry which is preliminary data.</text>
</comment>
<protein>
    <submittedName>
        <fullName evidence="2">Na+-transporting methylmalonyl-CoA/oxaloacetate decarboxylase gamma subunit</fullName>
    </submittedName>
</protein>
<keyword evidence="1" id="KW-0812">Transmembrane</keyword>
<reference evidence="2 3" key="1">
    <citation type="submission" date="2020-08" db="EMBL/GenBank/DDBJ databases">
        <title>Genomic Encyclopedia of Type Strains, Phase IV (KMG-V): Genome sequencing to study the core and pangenomes of soil and plant-associated prokaryotes.</title>
        <authorList>
            <person name="Whitman W."/>
        </authorList>
    </citation>
    <scope>NUCLEOTIDE SEQUENCE [LARGE SCALE GENOMIC DNA]</scope>
    <source>
        <strain evidence="2 3">SEMIA 4084</strain>
    </source>
</reference>
<feature type="transmembrane region" description="Helical" evidence="1">
    <location>
        <begin position="12"/>
        <end position="29"/>
    </location>
</feature>
<dbReference type="Proteomes" id="UP000585507">
    <property type="component" value="Unassembled WGS sequence"/>
</dbReference>
<organism evidence="2 3">
    <name type="scientific">Rhizobium giardinii</name>
    <dbReference type="NCBI Taxonomy" id="56731"/>
    <lineage>
        <taxon>Bacteria</taxon>
        <taxon>Pseudomonadati</taxon>
        <taxon>Pseudomonadota</taxon>
        <taxon>Alphaproteobacteria</taxon>
        <taxon>Hyphomicrobiales</taxon>
        <taxon>Rhizobiaceae</taxon>
        <taxon>Rhizobium/Agrobacterium group</taxon>
        <taxon>Rhizobium</taxon>
    </lineage>
</organism>
<evidence type="ECO:0000313" key="2">
    <source>
        <dbReference type="EMBL" id="MBB5535031.1"/>
    </source>
</evidence>
<proteinExistence type="predicted"/>
<keyword evidence="1" id="KW-0472">Membrane</keyword>
<name>A0A7W8U8Z5_9HYPH</name>